<evidence type="ECO:0000256" key="1">
    <source>
        <dbReference type="ARBA" id="ARBA00001946"/>
    </source>
</evidence>
<comment type="cofactor">
    <cofactor evidence="1">
        <name>Mg(2+)</name>
        <dbReference type="ChEBI" id="CHEBI:18420"/>
    </cofactor>
</comment>
<dbReference type="Gene3D" id="3.40.50.460">
    <property type="entry name" value="Phosphofructokinase domain"/>
    <property type="match status" value="1"/>
</dbReference>
<dbReference type="PANTHER" id="PTHR13697">
    <property type="entry name" value="PHOSPHOFRUCTOKINASE"/>
    <property type="match status" value="1"/>
</dbReference>
<evidence type="ECO:0000256" key="14">
    <source>
        <dbReference type="ARBA" id="ARBA00038478"/>
    </source>
</evidence>
<dbReference type="SUPFAM" id="SSF53784">
    <property type="entry name" value="Phosphofructokinase"/>
    <property type="match status" value="1"/>
</dbReference>
<organism evidence="17 18">
    <name type="scientific">Salipaludibacillus neizhouensis</name>
    <dbReference type="NCBI Taxonomy" id="885475"/>
    <lineage>
        <taxon>Bacteria</taxon>
        <taxon>Bacillati</taxon>
        <taxon>Bacillota</taxon>
        <taxon>Bacilli</taxon>
        <taxon>Bacillales</taxon>
        <taxon>Bacillaceae</taxon>
    </lineage>
</organism>
<evidence type="ECO:0000256" key="7">
    <source>
        <dbReference type="ARBA" id="ARBA00022679"/>
    </source>
</evidence>
<dbReference type="FunFam" id="3.40.50.460:FF:000002">
    <property type="entry name" value="ATP-dependent 6-phosphofructokinase"/>
    <property type="match status" value="1"/>
</dbReference>
<dbReference type="Gene3D" id="3.40.50.450">
    <property type="match status" value="1"/>
</dbReference>
<dbReference type="GO" id="GO:0048029">
    <property type="term" value="F:monosaccharide binding"/>
    <property type="evidence" value="ECO:0007669"/>
    <property type="project" value="TreeGrafter"/>
</dbReference>
<dbReference type="InterPro" id="IPR035966">
    <property type="entry name" value="PKF_sf"/>
</dbReference>
<dbReference type="GO" id="GO:0016208">
    <property type="term" value="F:AMP binding"/>
    <property type="evidence" value="ECO:0007669"/>
    <property type="project" value="TreeGrafter"/>
</dbReference>
<keyword evidence="11" id="KW-0067">ATP-binding</keyword>
<dbReference type="InterPro" id="IPR012003">
    <property type="entry name" value="ATP_PFK_prok-type"/>
</dbReference>
<dbReference type="GO" id="GO:0070095">
    <property type="term" value="F:fructose-6-phosphate binding"/>
    <property type="evidence" value="ECO:0007669"/>
    <property type="project" value="TreeGrafter"/>
</dbReference>
<dbReference type="NCBIfam" id="NF002872">
    <property type="entry name" value="PRK03202.1"/>
    <property type="match status" value="1"/>
</dbReference>
<dbReference type="PIRSF" id="PIRSF000532">
    <property type="entry name" value="ATP_PFK_prok"/>
    <property type="match status" value="1"/>
</dbReference>
<evidence type="ECO:0000256" key="3">
    <source>
        <dbReference type="ARBA" id="ARBA00004496"/>
    </source>
</evidence>
<dbReference type="AlphaFoldDB" id="A0A3A9K538"/>
<dbReference type="GO" id="GO:0006002">
    <property type="term" value="P:fructose 6-phosphate metabolic process"/>
    <property type="evidence" value="ECO:0007669"/>
    <property type="project" value="InterPro"/>
</dbReference>
<feature type="domain" description="Phosphofructokinase" evidence="16">
    <location>
        <begin position="3"/>
        <end position="276"/>
    </location>
</feature>
<name>A0A3A9K538_9BACI</name>
<comment type="catalytic activity">
    <reaction evidence="15">
        <text>beta-D-fructose 6-phosphate + ATP = beta-D-fructose 1,6-bisphosphate + ADP + H(+)</text>
        <dbReference type="Rhea" id="RHEA:16109"/>
        <dbReference type="ChEBI" id="CHEBI:15378"/>
        <dbReference type="ChEBI" id="CHEBI:30616"/>
        <dbReference type="ChEBI" id="CHEBI:32966"/>
        <dbReference type="ChEBI" id="CHEBI:57634"/>
        <dbReference type="ChEBI" id="CHEBI:456216"/>
        <dbReference type="EC" id="2.7.1.11"/>
    </reaction>
</comment>
<dbReference type="InterPro" id="IPR000023">
    <property type="entry name" value="Phosphofructokinase_dom"/>
</dbReference>
<evidence type="ECO:0000256" key="13">
    <source>
        <dbReference type="ARBA" id="ARBA00023152"/>
    </source>
</evidence>
<dbReference type="PANTHER" id="PTHR13697:SF4">
    <property type="entry name" value="ATP-DEPENDENT 6-PHOSPHOFRUCTOKINASE"/>
    <property type="match status" value="1"/>
</dbReference>
<dbReference type="RefSeq" id="WP_110935748.1">
    <property type="nucleotide sequence ID" value="NZ_KZ614146.1"/>
</dbReference>
<keyword evidence="12" id="KW-0460">Magnesium</keyword>
<dbReference type="GO" id="GO:0046872">
    <property type="term" value="F:metal ion binding"/>
    <property type="evidence" value="ECO:0007669"/>
    <property type="project" value="UniProtKB-KW"/>
</dbReference>
<comment type="subcellular location">
    <subcellularLocation>
        <location evidence="3">Cytoplasm</location>
    </subcellularLocation>
</comment>
<comment type="similarity">
    <text evidence="14">Belongs to the phosphofructokinase type A (PFKA) family.</text>
</comment>
<comment type="caution">
    <text evidence="17">The sequence shown here is derived from an EMBL/GenBank/DDBJ whole genome shotgun (WGS) entry which is preliminary data.</text>
</comment>
<dbReference type="UniPathway" id="UPA00109">
    <property type="reaction ID" value="UER00182"/>
</dbReference>
<protein>
    <recommendedName>
        <fullName evidence="5">6-phosphofructokinase</fullName>
        <ecNumber evidence="5">2.7.1.11</ecNumber>
    </recommendedName>
</protein>
<evidence type="ECO:0000259" key="16">
    <source>
        <dbReference type="Pfam" id="PF00365"/>
    </source>
</evidence>
<dbReference type="Pfam" id="PF00365">
    <property type="entry name" value="PFK"/>
    <property type="match status" value="1"/>
</dbReference>
<keyword evidence="18" id="KW-1185">Reference proteome</keyword>
<keyword evidence="8" id="KW-0479">Metal-binding</keyword>
<dbReference type="GO" id="GO:0005524">
    <property type="term" value="F:ATP binding"/>
    <property type="evidence" value="ECO:0007669"/>
    <property type="project" value="UniProtKB-KW"/>
</dbReference>
<evidence type="ECO:0000256" key="10">
    <source>
        <dbReference type="ARBA" id="ARBA00022777"/>
    </source>
</evidence>
<evidence type="ECO:0000256" key="12">
    <source>
        <dbReference type="ARBA" id="ARBA00022842"/>
    </source>
</evidence>
<evidence type="ECO:0000256" key="2">
    <source>
        <dbReference type="ARBA" id="ARBA00002659"/>
    </source>
</evidence>
<evidence type="ECO:0000256" key="9">
    <source>
        <dbReference type="ARBA" id="ARBA00022741"/>
    </source>
</evidence>
<dbReference type="EC" id="2.7.1.11" evidence="5"/>
<dbReference type="InterPro" id="IPR022953">
    <property type="entry name" value="ATP_PFK"/>
</dbReference>
<evidence type="ECO:0000256" key="5">
    <source>
        <dbReference type="ARBA" id="ARBA00012055"/>
    </source>
</evidence>
<dbReference type="PRINTS" id="PR00476">
    <property type="entry name" value="PHFRCTKINASE"/>
</dbReference>
<dbReference type="GO" id="GO:0061621">
    <property type="term" value="P:canonical glycolysis"/>
    <property type="evidence" value="ECO:0007669"/>
    <property type="project" value="TreeGrafter"/>
</dbReference>
<evidence type="ECO:0000256" key="11">
    <source>
        <dbReference type="ARBA" id="ARBA00022840"/>
    </source>
</evidence>
<comment type="function">
    <text evidence="2">Catalyzes the phosphorylation of D-fructose 6-phosphate to fructose 1,6-bisphosphate by ATP, the first committing step of glycolysis.</text>
</comment>
<evidence type="ECO:0000256" key="4">
    <source>
        <dbReference type="ARBA" id="ARBA00004679"/>
    </source>
</evidence>
<dbReference type="GO" id="GO:0042802">
    <property type="term" value="F:identical protein binding"/>
    <property type="evidence" value="ECO:0007669"/>
    <property type="project" value="TreeGrafter"/>
</dbReference>
<dbReference type="GO" id="GO:0005945">
    <property type="term" value="C:6-phosphofructokinase complex"/>
    <property type="evidence" value="ECO:0007669"/>
    <property type="project" value="TreeGrafter"/>
</dbReference>
<keyword evidence="13" id="KW-0324">Glycolysis</keyword>
<proteinExistence type="inferred from homology"/>
<comment type="pathway">
    <text evidence="4">Carbohydrate degradation; glycolysis; D-glyceraldehyde 3-phosphate and glycerone phosphate from D-glucose: step 3/4.</text>
</comment>
<evidence type="ECO:0000256" key="15">
    <source>
        <dbReference type="ARBA" id="ARBA00048070"/>
    </source>
</evidence>
<gene>
    <name evidence="17" type="ORF">CR203_14295</name>
</gene>
<sequence>MKKIAVLTGDSAPGMNAAIRAVVRQGIGKEMDVYGIQGGLTGLIDGNIIEMSLEIVCDLIHRGGSVLQYSHFEGLENVDIQQKALDQIENLGIEGLIILGGNRTMRAAEKLSSLGVPTVGIPVTINNDIAGTEYTIGFDTAVNTVVEAIDKIRYTASSNERTYVIEVAGGRVGNIALWSGVCTGAESIIIPEAKHDVEDITDRIHQEYERGKNHNIIVVAEGVGVGAGKELGKIIQEKTNLDTKVTILGLLQRGGPPSAYDRMISSQMAAESVDLLVEGKKGIMIGLKNGRLIHTPFEELGKDKPGFDHNTYQLARSLATY</sequence>
<evidence type="ECO:0000256" key="8">
    <source>
        <dbReference type="ARBA" id="ARBA00022723"/>
    </source>
</evidence>
<dbReference type="OrthoDB" id="9802503at2"/>
<dbReference type="Proteomes" id="UP000281498">
    <property type="component" value="Unassembled WGS sequence"/>
</dbReference>
<dbReference type="EMBL" id="PDOE01000006">
    <property type="protein sequence ID" value="RKL66468.1"/>
    <property type="molecule type" value="Genomic_DNA"/>
</dbReference>
<keyword evidence="6" id="KW-0963">Cytoplasm</keyword>
<evidence type="ECO:0000256" key="6">
    <source>
        <dbReference type="ARBA" id="ARBA00022490"/>
    </source>
</evidence>
<reference evidence="17 18" key="1">
    <citation type="submission" date="2017-10" db="EMBL/GenBank/DDBJ databases">
        <title>Bacillus sp. nov., a halophilic bacterium isolated from a Keqin Lake.</title>
        <authorList>
            <person name="Wang H."/>
        </authorList>
    </citation>
    <scope>NUCLEOTIDE SEQUENCE [LARGE SCALE GENOMIC DNA]</scope>
    <source>
        <strain evidence="17 18">KCTC 13187</strain>
    </source>
</reference>
<evidence type="ECO:0000313" key="18">
    <source>
        <dbReference type="Proteomes" id="UP000281498"/>
    </source>
</evidence>
<accession>A0A3A9K538</accession>
<keyword evidence="7 17" id="KW-0808">Transferase</keyword>
<dbReference type="GO" id="GO:0030388">
    <property type="term" value="P:fructose 1,6-bisphosphate metabolic process"/>
    <property type="evidence" value="ECO:0007669"/>
    <property type="project" value="TreeGrafter"/>
</dbReference>
<keyword evidence="10 17" id="KW-0418">Kinase</keyword>
<keyword evidence="9" id="KW-0547">Nucleotide-binding</keyword>
<evidence type="ECO:0000313" key="17">
    <source>
        <dbReference type="EMBL" id="RKL66468.1"/>
    </source>
</evidence>
<dbReference type="GO" id="GO:0003872">
    <property type="term" value="F:6-phosphofructokinase activity"/>
    <property type="evidence" value="ECO:0007669"/>
    <property type="project" value="UniProtKB-EC"/>
</dbReference>